<feature type="region of interest" description="Disordered" evidence="5">
    <location>
        <begin position="1"/>
        <end position="85"/>
    </location>
</feature>
<evidence type="ECO:0000256" key="3">
    <source>
        <dbReference type="ARBA" id="ARBA00024022"/>
    </source>
</evidence>
<evidence type="ECO:0000259" key="6">
    <source>
        <dbReference type="Pfam" id="PF03468"/>
    </source>
</evidence>
<reference evidence="8" key="1">
    <citation type="submission" date="2022-06" db="EMBL/GenBank/DDBJ databases">
        <title>Uncovering the hologenomic basis of an extraordinary plant invasion.</title>
        <authorList>
            <person name="Bieker V.C."/>
            <person name="Martin M.D."/>
            <person name="Gilbert T."/>
            <person name="Hodgins K."/>
            <person name="Battlay P."/>
            <person name="Petersen B."/>
            <person name="Wilson J."/>
        </authorList>
    </citation>
    <scope>NUCLEOTIDE SEQUENCE</scope>
    <source>
        <strain evidence="8">AA19_3_7</strain>
        <tissue evidence="8">Leaf</tissue>
    </source>
</reference>
<name>A0AAD5CZE9_AMBAR</name>
<evidence type="ECO:0000256" key="1">
    <source>
        <dbReference type="ARBA" id="ARBA00023054"/>
    </source>
</evidence>
<dbReference type="GO" id="GO:0051607">
    <property type="term" value="P:defense response to virus"/>
    <property type="evidence" value="ECO:0007669"/>
    <property type="project" value="InterPro"/>
</dbReference>
<feature type="domain" description="Zinc finger-XS" evidence="7">
    <location>
        <begin position="179"/>
        <end position="217"/>
    </location>
</feature>
<evidence type="ECO:0000256" key="4">
    <source>
        <dbReference type="SAM" id="Coils"/>
    </source>
</evidence>
<feature type="compositionally biased region" description="Polar residues" evidence="5">
    <location>
        <begin position="58"/>
        <end position="79"/>
    </location>
</feature>
<evidence type="ECO:0000313" key="9">
    <source>
        <dbReference type="Proteomes" id="UP001206925"/>
    </source>
</evidence>
<dbReference type="GO" id="GO:0031047">
    <property type="term" value="P:regulatory ncRNA-mediated gene silencing"/>
    <property type="evidence" value="ECO:0007669"/>
    <property type="project" value="UniProtKB-KW"/>
</dbReference>
<evidence type="ECO:0000256" key="5">
    <source>
        <dbReference type="SAM" id="MobiDB-lite"/>
    </source>
</evidence>
<feature type="coiled-coil region" evidence="4">
    <location>
        <begin position="380"/>
        <end position="528"/>
    </location>
</feature>
<comment type="similarity">
    <text evidence="3">Belongs to the SGS3 family.</text>
</comment>
<dbReference type="InterPro" id="IPR044287">
    <property type="entry name" value="SGS3"/>
</dbReference>
<dbReference type="InterPro" id="IPR005381">
    <property type="entry name" value="Znf-XS_domain"/>
</dbReference>
<keyword evidence="2" id="KW-0943">RNA-mediated gene silencing</keyword>
<feature type="domain" description="XS" evidence="6">
    <location>
        <begin position="250"/>
        <end position="363"/>
    </location>
</feature>
<feature type="compositionally biased region" description="Basic residues" evidence="5">
    <location>
        <begin position="45"/>
        <end position="54"/>
    </location>
</feature>
<accession>A0AAD5CZE9</accession>
<dbReference type="InterPro" id="IPR005380">
    <property type="entry name" value="XS_domain"/>
</dbReference>
<dbReference type="PANTHER" id="PTHR46602:SF1">
    <property type="entry name" value="PROTEIN SUPPRESSOR OF GENE SILENCING 3"/>
    <property type="match status" value="1"/>
</dbReference>
<protein>
    <recommendedName>
        <fullName evidence="10">Protein SUPPRESSOR OF GENE SILENCING 3-like protein</fullName>
    </recommendedName>
</protein>
<dbReference type="Pfam" id="PF03470">
    <property type="entry name" value="zf-XS"/>
    <property type="match status" value="1"/>
</dbReference>
<dbReference type="PANTHER" id="PTHR46602">
    <property type="entry name" value="PROTEIN SUPPRESSOR OF GENE SILENCING 3"/>
    <property type="match status" value="1"/>
</dbReference>
<evidence type="ECO:0000259" key="7">
    <source>
        <dbReference type="Pfam" id="PF03470"/>
    </source>
</evidence>
<dbReference type="AlphaFoldDB" id="A0AAD5CZE9"/>
<dbReference type="EMBL" id="JAMZMK010006379">
    <property type="protein sequence ID" value="KAI7749376.1"/>
    <property type="molecule type" value="Genomic_DNA"/>
</dbReference>
<dbReference type="InterPro" id="IPR038588">
    <property type="entry name" value="XS_domain_sf"/>
</dbReference>
<evidence type="ECO:0008006" key="10">
    <source>
        <dbReference type="Google" id="ProtNLM"/>
    </source>
</evidence>
<keyword evidence="1 4" id="KW-0175">Coiled coil</keyword>
<evidence type="ECO:0000256" key="2">
    <source>
        <dbReference type="ARBA" id="ARBA00023158"/>
    </source>
</evidence>
<comment type="caution">
    <text evidence="8">The sequence shown here is derived from an EMBL/GenBank/DDBJ whole genome shotgun (WGS) entry which is preliminary data.</text>
</comment>
<evidence type="ECO:0000313" key="8">
    <source>
        <dbReference type="EMBL" id="KAI7749376.1"/>
    </source>
</evidence>
<keyword evidence="9" id="KW-1185">Reference proteome</keyword>
<dbReference type="Gene3D" id="3.30.70.2890">
    <property type="entry name" value="XS domain"/>
    <property type="match status" value="1"/>
</dbReference>
<gene>
    <name evidence="8" type="ORF">M8C21_000726</name>
</gene>
<dbReference type="Proteomes" id="UP001206925">
    <property type="component" value="Unassembled WGS sequence"/>
</dbReference>
<organism evidence="8 9">
    <name type="scientific">Ambrosia artemisiifolia</name>
    <name type="common">Common ragweed</name>
    <dbReference type="NCBI Taxonomy" id="4212"/>
    <lineage>
        <taxon>Eukaryota</taxon>
        <taxon>Viridiplantae</taxon>
        <taxon>Streptophyta</taxon>
        <taxon>Embryophyta</taxon>
        <taxon>Tracheophyta</taxon>
        <taxon>Spermatophyta</taxon>
        <taxon>Magnoliopsida</taxon>
        <taxon>eudicotyledons</taxon>
        <taxon>Gunneridae</taxon>
        <taxon>Pentapetalae</taxon>
        <taxon>asterids</taxon>
        <taxon>campanulids</taxon>
        <taxon>Asterales</taxon>
        <taxon>Asteraceae</taxon>
        <taxon>Asteroideae</taxon>
        <taxon>Heliantheae alliance</taxon>
        <taxon>Heliantheae</taxon>
        <taxon>Ambrosia</taxon>
    </lineage>
</organism>
<dbReference type="CDD" id="cd12266">
    <property type="entry name" value="RRM_like_XS"/>
    <property type="match status" value="1"/>
</dbReference>
<sequence length="548" mass="63824">MSSRRKGGQLDKGKNIIRNSSTDVDDLNQAVQDMNMDSGHDGSRKRFSKRKKNRAANGASSKHSGSQIHKPNPQRTCNVQPLRPPNNVSVANQMGRRYYVLPPLPGARANMAVLQRYEVEDHNDSYESDDELNYDEYDSDENPISHEVRKKNRWFADFFETLDSLTVDQINEPTRQWHCPACQDGPGAIDWYCSILALVAHAKTKGSKRVKIHRDLAEILEEDLRRKGATVNQAGKSYGQWKGLNEVVKDKQIVWPPMVIIMNTRLGQDENEKWVGMGNPELLDYFGSYEAVKARHSYGPKGHMGMSVLIFESSAVGYTEAERLSRHFENEGTDRVAWDRNPGLFYPGGKRKLYGYMATKGDIDIFNKHSKGKSKLRFEMVSYQEKVVDQLKQMNEENQQLHWYKDRVVTHQMHAKALEESIDLVSAKLRKKEIEDRIKKERTQQHCEELEEALDSQEQFFKDQLKLMKEARNAKESRFDNLQEEDCMRVEVCYSAVDPQREEKLEEIKEFEEEKEKLKSMYMKKKIELEKWFDTELTRLMDKYTRMN</sequence>
<proteinExistence type="inferred from homology"/>
<dbReference type="Pfam" id="PF03468">
    <property type="entry name" value="XS"/>
    <property type="match status" value="1"/>
</dbReference>